<dbReference type="SUPFAM" id="SSF54631">
    <property type="entry name" value="CBS-domain pair"/>
    <property type="match status" value="1"/>
</dbReference>
<dbReference type="Proteomes" id="UP000255108">
    <property type="component" value="Unassembled WGS sequence"/>
</dbReference>
<dbReference type="InterPro" id="IPR006669">
    <property type="entry name" value="MgtE_transporter"/>
</dbReference>
<sequence>MKHQELSNAIQTMLRLYDSNAFAKLARTTPLADMADVLEEHPVEQIARLLRSLDPSPRSALFSHFAAPVQDKILIALPADIVVNLFELLPSDKRADIFNRLNAERKELLLPALAKAERDDILKFASFPEGSVGSATTSEYATITSQLTVEQALLSLRQGAPDKETIYVVYVVNDDRQLLGTVSLRELVLAKPGMRVDELMKTNSVFARADWPAVEAAELIRRYDLLAIPVLDQSERMIGIMTVDDAMDIEKEQDVTRLSQFGGTASGGGADLSLRESSIKQLFKVRVLWLIILTGFGIITSTFVSQQEDLISEVIILAAFLAPIVDMGGNTGSQSATLVLRAMALGEVRLCWKDVWFVIKREIPVALAIAIVIGVLETILAYFSKDAMNFDILMVIGLSMMVCTAAGGIIGALLPFGARLMRADPATLSAPLITSIMDLLGVFIYFGFAYAFLGHLIK</sequence>
<dbReference type="PANTHER" id="PTHR43773">
    <property type="entry name" value="MAGNESIUM TRANSPORTER MGTE"/>
    <property type="match status" value="1"/>
</dbReference>
<dbReference type="SMART" id="SM00924">
    <property type="entry name" value="MgtE_N"/>
    <property type="match status" value="1"/>
</dbReference>
<keyword evidence="4 9" id="KW-0812">Transmembrane</keyword>
<comment type="subcellular location">
    <subcellularLocation>
        <location evidence="9">Cell membrane</location>
        <topology evidence="9">Multi-pass membrane protein</topology>
    </subcellularLocation>
    <subcellularLocation>
        <location evidence="1">Membrane</location>
        <topology evidence="1">Multi-pass membrane protein</topology>
    </subcellularLocation>
</comment>
<feature type="domain" description="CBS" evidence="10">
    <location>
        <begin position="200"/>
        <end position="256"/>
    </location>
</feature>
<dbReference type="Gene3D" id="1.10.357.20">
    <property type="entry name" value="SLC41 divalent cation transporters, integral membrane domain"/>
    <property type="match status" value="1"/>
</dbReference>
<dbReference type="NCBIfam" id="TIGR00400">
    <property type="entry name" value="mgtE"/>
    <property type="match status" value="1"/>
</dbReference>
<evidence type="ECO:0000256" key="3">
    <source>
        <dbReference type="ARBA" id="ARBA00022448"/>
    </source>
</evidence>
<dbReference type="Pfam" id="PF00571">
    <property type="entry name" value="CBS"/>
    <property type="match status" value="2"/>
</dbReference>
<dbReference type="EMBL" id="SMBT01000001">
    <property type="protein sequence ID" value="TCU90330.1"/>
    <property type="molecule type" value="Genomic_DNA"/>
</dbReference>
<comment type="subunit">
    <text evidence="9">Homodimer.</text>
</comment>
<dbReference type="CDD" id="cd04606">
    <property type="entry name" value="CBS_pair_Mg_transporter"/>
    <property type="match status" value="1"/>
</dbReference>
<dbReference type="InterPro" id="IPR000644">
    <property type="entry name" value="CBS_dom"/>
</dbReference>
<dbReference type="Pfam" id="PF01769">
    <property type="entry name" value="MgtE"/>
    <property type="match status" value="1"/>
</dbReference>
<comment type="caution">
    <text evidence="9">Lacks conserved residue(s) required for the propagation of feature annotation.</text>
</comment>
<keyword evidence="7 9" id="KW-0472">Membrane</keyword>
<dbReference type="SUPFAM" id="SSF158791">
    <property type="entry name" value="MgtE N-terminal domain-like"/>
    <property type="match status" value="1"/>
</dbReference>
<dbReference type="SUPFAM" id="SSF161093">
    <property type="entry name" value="MgtE membrane domain-like"/>
    <property type="match status" value="1"/>
</dbReference>
<feature type="transmembrane region" description="Helical" evidence="9">
    <location>
        <begin position="365"/>
        <end position="383"/>
    </location>
</feature>
<feature type="transmembrane region" description="Helical" evidence="9">
    <location>
        <begin position="287"/>
        <end position="304"/>
    </location>
</feature>
<dbReference type="Gene3D" id="3.10.580.10">
    <property type="entry name" value="CBS-domain"/>
    <property type="match status" value="1"/>
</dbReference>
<dbReference type="GO" id="GO:0005886">
    <property type="term" value="C:plasma membrane"/>
    <property type="evidence" value="ECO:0007669"/>
    <property type="project" value="UniProtKB-SubCell"/>
</dbReference>
<dbReference type="Pfam" id="PF03448">
    <property type="entry name" value="MgtE_N"/>
    <property type="match status" value="1"/>
</dbReference>
<dbReference type="RefSeq" id="WP_115225809.1">
    <property type="nucleotide sequence ID" value="NZ_CAWOLO010000001.1"/>
</dbReference>
<evidence type="ECO:0000256" key="2">
    <source>
        <dbReference type="ARBA" id="ARBA00009749"/>
    </source>
</evidence>
<dbReference type="EMBL" id="UGHR01000001">
    <property type="protein sequence ID" value="STQ89357.1"/>
    <property type="molecule type" value="Genomic_DNA"/>
</dbReference>
<evidence type="ECO:0000256" key="7">
    <source>
        <dbReference type="ARBA" id="ARBA00023136"/>
    </source>
</evidence>
<feature type="transmembrane region" description="Helical" evidence="9">
    <location>
        <begin position="395"/>
        <end position="418"/>
    </location>
</feature>
<keyword evidence="8" id="KW-0129">CBS domain</keyword>
<gene>
    <name evidence="12" type="ORF">EV682_101356</name>
    <name evidence="11" type="ORF">NCTC11159_00374</name>
</gene>
<evidence type="ECO:0000256" key="5">
    <source>
        <dbReference type="ARBA" id="ARBA00022842"/>
    </source>
</evidence>
<evidence type="ECO:0000313" key="12">
    <source>
        <dbReference type="EMBL" id="TCU90330.1"/>
    </source>
</evidence>
<dbReference type="SMART" id="SM00116">
    <property type="entry name" value="CBS"/>
    <property type="match status" value="2"/>
</dbReference>
<organism evidence="11 13">
    <name type="scientific">Iodobacter fluviatilis</name>
    <dbReference type="NCBI Taxonomy" id="537"/>
    <lineage>
        <taxon>Bacteria</taxon>
        <taxon>Pseudomonadati</taxon>
        <taxon>Pseudomonadota</taxon>
        <taxon>Betaproteobacteria</taxon>
        <taxon>Neisseriales</taxon>
        <taxon>Chitinibacteraceae</taxon>
        <taxon>Iodobacter</taxon>
    </lineage>
</organism>
<dbReference type="Gene3D" id="1.25.60.10">
    <property type="entry name" value="MgtE N-terminal domain-like"/>
    <property type="match status" value="1"/>
</dbReference>
<name>A0A377Q3G7_9NEIS</name>
<dbReference type="InterPro" id="IPR006667">
    <property type="entry name" value="SLC41_membr_dom"/>
</dbReference>
<evidence type="ECO:0000256" key="1">
    <source>
        <dbReference type="ARBA" id="ARBA00004141"/>
    </source>
</evidence>
<evidence type="ECO:0000256" key="6">
    <source>
        <dbReference type="ARBA" id="ARBA00022989"/>
    </source>
</evidence>
<dbReference type="InterPro" id="IPR006668">
    <property type="entry name" value="Mg_transptr_MgtE_intracell_dom"/>
</dbReference>
<keyword evidence="14" id="KW-1185">Reference proteome</keyword>
<keyword evidence="9" id="KW-1003">Cell membrane</keyword>
<dbReference type="InterPro" id="IPR036739">
    <property type="entry name" value="SLC41_membr_dom_sf"/>
</dbReference>
<dbReference type="AlphaFoldDB" id="A0A377Q3G7"/>
<dbReference type="InterPro" id="IPR038076">
    <property type="entry name" value="MgtE_N_sf"/>
</dbReference>
<reference evidence="11 13" key="1">
    <citation type="submission" date="2018-06" db="EMBL/GenBank/DDBJ databases">
        <authorList>
            <consortium name="Pathogen Informatics"/>
            <person name="Doyle S."/>
        </authorList>
    </citation>
    <scope>NUCLEOTIDE SEQUENCE [LARGE SCALE GENOMIC DNA]</scope>
    <source>
        <strain evidence="11 13">NCTC11159</strain>
    </source>
</reference>
<comment type="similarity">
    <text evidence="2 9">Belongs to the SLC41A transporter family.</text>
</comment>
<comment type="function">
    <text evidence="9">Acts as a magnesium transporter.</text>
</comment>
<dbReference type="InterPro" id="IPR046342">
    <property type="entry name" value="CBS_dom_sf"/>
</dbReference>
<evidence type="ECO:0000313" key="14">
    <source>
        <dbReference type="Proteomes" id="UP000295794"/>
    </source>
</evidence>
<keyword evidence="6 9" id="KW-1133">Transmembrane helix</keyword>
<evidence type="ECO:0000313" key="13">
    <source>
        <dbReference type="Proteomes" id="UP000255108"/>
    </source>
</evidence>
<protein>
    <recommendedName>
        <fullName evidence="9">Magnesium transporter MgtE</fullName>
    </recommendedName>
</protein>
<keyword evidence="5 9" id="KW-0460">Magnesium</keyword>
<evidence type="ECO:0000256" key="9">
    <source>
        <dbReference type="RuleBase" id="RU362011"/>
    </source>
</evidence>
<evidence type="ECO:0000256" key="8">
    <source>
        <dbReference type="PROSITE-ProRule" id="PRU00703"/>
    </source>
</evidence>
<evidence type="ECO:0000259" key="10">
    <source>
        <dbReference type="PROSITE" id="PS51371"/>
    </source>
</evidence>
<keyword evidence="3 9" id="KW-0813">Transport</keyword>
<feature type="transmembrane region" description="Helical" evidence="9">
    <location>
        <begin position="430"/>
        <end position="453"/>
    </location>
</feature>
<dbReference type="GO" id="GO:0046872">
    <property type="term" value="F:metal ion binding"/>
    <property type="evidence" value="ECO:0007669"/>
    <property type="project" value="UniProtKB-KW"/>
</dbReference>
<accession>A0A377Q3G7</accession>
<feature type="domain" description="CBS" evidence="10">
    <location>
        <begin position="135"/>
        <end position="198"/>
    </location>
</feature>
<evidence type="ECO:0000256" key="4">
    <source>
        <dbReference type="ARBA" id="ARBA00022692"/>
    </source>
</evidence>
<dbReference type="Proteomes" id="UP000295794">
    <property type="component" value="Unassembled WGS sequence"/>
</dbReference>
<dbReference type="PANTHER" id="PTHR43773:SF1">
    <property type="entry name" value="MAGNESIUM TRANSPORTER MGTE"/>
    <property type="match status" value="1"/>
</dbReference>
<keyword evidence="9" id="KW-0479">Metal-binding</keyword>
<dbReference type="GO" id="GO:0015095">
    <property type="term" value="F:magnesium ion transmembrane transporter activity"/>
    <property type="evidence" value="ECO:0007669"/>
    <property type="project" value="UniProtKB-UniRule"/>
</dbReference>
<evidence type="ECO:0000313" key="11">
    <source>
        <dbReference type="EMBL" id="STQ89357.1"/>
    </source>
</evidence>
<proteinExistence type="inferred from homology"/>
<dbReference type="OrthoDB" id="9790355at2"/>
<reference evidence="12 14" key="2">
    <citation type="submission" date="2019-03" db="EMBL/GenBank/DDBJ databases">
        <title>Genomic Encyclopedia of Type Strains, Phase IV (KMG-IV): sequencing the most valuable type-strain genomes for metagenomic binning, comparative biology and taxonomic classification.</title>
        <authorList>
            <person name="Goeker M."/>
        </authorList>
    </citation>
    <scope>NUCLEOTIDE SEQUENCE [LARGE SCALE GENOMIC DNA]</scope>
    <source>
        <strain evidence="12 14">DSM 3764</strain>
    </source>
</reference>
<dbReference type="PROSITE" id="PS51371">
    <property type="entry name" value="CBS"/>
    <property type="match status" value="2"/>
</dbReference>